<dbReference type="OrthoDB" id="368507at2759"/>
<proteinExistence type="predicted"/>
<dbReference type="Pfam" id="PF16093">
    <property type="entry name" value="PAC4"/>
    <property type="match status" value="1"/>
</dbReference>
<reference evidence="2" key="1">
    <citation type="submission" date="2025-08" db="UniProtKB">
        <authorList>
            <consortium name="RefSeq"/>
        </authorList>
    </citation>
    <scope>IDENTIFICATION</scope>
</reference>
<dbReference type="RefSeq" id="XP_029122485.1">
    <property type="nucleotide sequence ID" value="XM_029266652.1"/>
</dbReference>
<organism evidence="1 2">
    <name type="scientific">Elaeis guineensis var. tenera</name>
    <name type="common">Oil palm</name>
    <dbReference type="NCBI Taxonomy" id="51953"/>
    <lineage>
        <taxon>Eukaryota</taxon>
        <taxon>Viridiplantae</taxon>
        <taxon>Streptophyta</taxon>
        <taxon>Embryophyta</taxon>
        <taxon>Tracheophyta</taxon>
        <taxon>Spermatophyta</taxon>
        <taxon>Magnoliopsida</taxon>
        <taxon>Liliopsida</taxon>
        <taxon>Arecaceae</taxon>
        <taxon>Arecoideae</taxon>
        <taxon>Cocoseae</taxon>
        <taxon>Elaeidinae</taxon>
        <taxon>Elaeis</taxon>
    </lineage>
</organism>
<dbReference type="InterPro" id="IPR032157">
    <property type="entry name" value="PAC4"/>
</dbReference>
<keyword evidence="1" id="KW-1185">Reference proteome</keyword>
<dbReference type="PANTHER" id="PTHR33559">
    <property type="entry name" value="PROTEASOME ASSEMBLY CHAPERONE 4"/>
    <property type="match status" value="1"/>
</dbReference>
<gene>
    <name evidence="2" type="primary">LOC114914513</name>
</gene>
<evidence type="ECO:0000313" key="1">
    <source>
        <dbReference type="Proteomes" id="UP000504607"/>
    </source>
</evidence>
<evidence type="ECO:0000313" key="2">
    <source>
        <dbReference type="RefSeq" id="XP_029122485.1"/>
    </source>
</evidence>
<dbReference type="PANTHER" id="PTHR33559:SF1">
    <property type="entry name" value="PROTEASOME ASSEMBLY CHAPERONE 4"/>
    <property type="match status" value="1"/>
</dbReference>
<protein>
    <submittedName>
        <fullName evidence="2">Uncharacterized protein LOC114914513</fullName>
    </submittedName>
</protein>
<accession>A0A8N4F0I4</accession>
<name>A0A8N4F0I4_ELAGV</name>
<dbReference type="GO" id="GO:0043248">
    <property type="term" value="P:proteasome assembly"/>
    <property type="evidence" value="ECO:0007669"/>
    <property type="project" value="InterPro"/>
</dbReference>
<dbReference type="AlphaFoldDB" id="A0A8N4F0I4"/>
<sequence>MASEELNRDFSALHVSTDAQCNRRGSLGNQAMENDVRITCFTADMHDLAFHFQIIKLTKQIYVWIGCNSARFGHLYAAPTAGPNIEVSVTSLNGGCSDNTGSSIY</sequence>
<dbReference type="Proteomes" id="UP000504607">
    <property type="component" value="Chromosome 9"/>
</dbReference>